<dbReference type="InterPro" id="IPR011333">
    <property type="entry name" value="SKP1/BTB/POZ_sf"/>
</dbReference>
<dbReference type="PANTHER" id="PTHR45774:SF3">
    <property type="entry name" value="BTB (POZ) DOMAIN-CONTAINING 2B-RELATED"/>
    <property type="match status" value="1"/>
</dbReference>
<name>A0ABD2IUE5_HETSC</name>
<dbReference type="InterPro" id="IPR000210">
    <property type="entry name" value="BTB/POZ_dom"/>
</dbReference>
<accession>A0ABD2IUE5</accession>
<comment type="caution">
    <text evidence="3">The sequence shown here is derived from an EMBL/GenBank/DDBJ whole genome shotgun (WGS) entry which is preliminary data.</text>
</comment>
<dbReference type="SUPFAM" id="SSF49599">
    <property type="entry name" value="TRAF domain-like"/>
    <property type="match status" value="1"/>
</dbReference>
<organism evidence="3 4">
    <name type="scientific">Heterodera schachtii</name>
    <name type="common">Sugarbeet cyst nematode worm</name>
    <name type="synonym">Tylenchus schachtii</name>
    <dbReference type="NCBI Taxonomy" id="97005"/>
    <lineage>
        <taxon>Eukaryota</taxon>
        <taxon>Metazoa</taxon>
        <taxon>Ecdysozoa</taxon>
        <taxon>Nematoda</taxon>
        <taxon>Chromadorea</taxon>
        <taxon>Rhabditida</taxon>
        <taxon>Tylenchina</taxon>
        <taxon>Tylenchomorpha</taxon>
        <taxon>Tylenchoidea</taxon>
        <taxon>Heteroderidae</taxon>
        <taxon>Heteroderinae</taxon>
        <taxon>Heterodera</taxon>
    </lineage>
</organism>
<dbReference type="EMBL" id="JBICCN010000273">
    <property type="protein sequence ID" value="KAL3081440.1"/>
    <property type="molecule type" value="Genomic_DNA"/>
</dbReference>
<dbReference type="Gene3D" id="3.30.710.10">
    <property type="entry name" value="Potassium Channel Kv1.1, Chain A"/>
    <property type="match status" value="1"/>
</dbReference>
<dbReference type="SMART" id="SM00225">
    <property type="entry name" value="BTB"/>
    <property type="match status" value="1"/>
</dbReference>
<gene>
    <name evidence="3" type="ORF">niasHS_011684</name>
</gene>
<dbReference type="Proteomes" id="UP001620645">
    <property type="component" value="Unassembled WGS sequence"/>
</dbReference>
<dbReference type="InterPro" id="IPR002083">
    <property type="entry name" value="MATH/TRAF_dom"/>
</dbReference>
<dbReference type="SMART" id="SM00061">
    <property type="entry name" value="MATH"/>
    <property type="match status" value="1"/>
</dbReference>
<protein>
    <recommendedName>
        <fullName evidence="5">BTB domain-containing protein</fullName>
    </recommendedName>
</protein>
<dbReference type="Gene3D" id="2.60.210.10">
    <property type="entry name" value="Apoptosis, Tumor Necrosis Factor Receptor Associated Protein 2, Chain A"/>
    <property type="match status" value="1"/>
</dbReference>
<reference evidence="3 4" key="1">
    <citation type="submission" date="2024-10" db="EMBL/GenBank/DDBJ databases">
        <authorList>
            <person name="Kim D."/>
        </authorList>
    </citation>
    <scope>NUCLEOTIDE SEQUENCE [LARGE SCALE GENOMIC DNA]</scope>
    <source>
        <strain evidence="3">Taebaek</strain>
    </source>
</reference>
<evidence type="ECO:0008006" key="5">
    <source>
        <dbReference type="Google" id="ProtNLM"/>
    </source>
</evidence>
<evidence type="ECO:0000259" key="2">
    <source>
        <dbReference type="PROSITE" id="PS50144"/>
    </source>
</evidence>
<dbReference type="PANTHER" id="PTHR45774">
    <property type="entry name" value="BTB/POZ DOMAIN-CONTAINING"/>
    <property type="match status" value="1"/>
</dbReference>
<dbReference type="AlphaFoldDB" id="A0ABD2IUE5"/>
<dbReference type="PROSITE" id="PS50144">
    <property type="entry name" value="MATH"/>
    <property type="match status" value="1"/>
</dbReference>
<feature type="domain" description="BTB" evidence="1">
    <location>
        <begin position="11"/>
        <end position="80"/>
    </location>
</feature>
<dbReference type="SUPFAM" id="SSF54695">
    <property type="entry name" value="POZ domain"/>
    <property type="match status" value="1"/>
</dbReference>
<dbReference type="InterPro" id="IPR008974">
    <property type="entry name" value="TRAF-like"/>
</dbReference>
<feature type="domain" description="MATH" evidence="2">
    <location>
        <begin position="169"/>
        <end position="302"/>
    </location>
</feature>
<proteinExistence type="predicted"/>
<sequence length="319" mass="35785">MKHLLGTAKLADAHFLVGDGDRKELLSAHKSILVSASDVFEAMFRFDSQNGKAEKLPDVEAAAFKVMLSFIYADDLSELDGANAMAVLYAVFDCLIKNSFVSTIFGTPLGGRKDFTTSIVPSGILTNDEFVSVYQFHCHPNLCDAPGLKPLEFQWHGRISDWIIAKANWGTLAMEIEKFSEFTKEVGNRRNSEAVQMKGFEWKISADITSDEEDGTDKYLGFYLLCFPPPKNDGICWSCECSATLRIVSQKSGTADFTFKFDRIFNNKANSWGFPNFTSTEFIMDPDEGLYDSDEDKVTLAIDFAVEEKETMRKLVDYE</sequence>
<dbReference type="Pfam" id="PF22486">
    <property type="entry name" value="MATH_2"/>
    <property type="match status" value="1"/>
</dbReference>
<evidence type="ECO:0000259" key="1">
    <source>
        <dbReference type="PROSITE" id="PS50097"/>
    </source>
</evidence>
<evidence type="ECO:0000313" key="3">
    <source>
        <dbReference type="EMBL" id="KAL3081440.1"/>
    </source>
</evidence>
<evidence type="ECO:0000313" key="4">
    <source>
        <dbReference type="Proteomes" id="UP001620645"/>
    </source>
</evidence>
<dbReference type="Pfam" id="PF00651">
    <property type="entry name" value="BTB"/>
    <property type="match status" value="1"/>
</dbReference>
<dbReference type="PROSITE" id="PS50097">
    <property type="entry name" value="BTB"/>
    <property type="match status" value="1"/>
</dbReference>
<keyword evidence="4" id="KW-1185">Reference proteome</keyword>